<reference evidence="1" key="1">
    <citation type="submission" date="2018-11" db="EMBL/GenBank/DDBJ databases">
        <authorList>
            <person name="Sattar A."/>
            <person name="Zunita Z."/>
            <person name="Jalila A."/>
            <person name="Saleha A.A."/>
        </authorList>
    </citation>
    <scope>NUCLEOTIDE SEQUENCE</scope>
    <source>
        <strain evidence="1">F12-74</strain>
    </source>
</reference>
<gene>
    <name evidence="1" type="ORF">EHH44_00140</name>
</gene>
<accession>A0ACD2ET41</accession>
<proteinExistence type="predicted"/>
<name>A0ACD2ET41_9MYCO</name>
<evidence type="ECO:0000313" key="2">
    <source>
        <dbReference type="Proteomes" id="UP000268891"/>
    </source>
</evidence>
<dbReference type="EMBL" id="RRZR01000001">
    <property type="protein sequence ID" value="RRR48496.1"/>
    <property type="molecule type" value="Genomic_DNA"/>
</dbReference>
<keyword evidence="2" id="KW-1185">Reference proteome</keyword>
<dbReference type="Proteomes" id="UP000268891">
    <property type="component" value="Unassembled WGS sequence"/>
</dbReference>
<comment type="caution">
    <text evidence="1">The sequence shown here is derived from an EMBL/GenBank/DDBJ whole genome shotgun (WGS) entry which is preliminary data.</text>
</comment>
<evidence type="ECO:0000313" key="1">
    <source>
        <dbReference type="EMBL" id="RRR48496.1"/>
    </source>
</evidence>
<sequence length="109" mass="11655">MLIADEITELAEEATELAELNASPVFSLALSLLQPVPINAIPKTAADTAAARCVALRMCSPFEFGRAPQRHGPARGLSGQMLSGIRPLGNENEQTNAAIISEFLQYPHI</sequence>
<organism evidence="1 2">
    <name type="scientific">Mycolicibacter terrae</name>
    <dbReference type="NCBI Taxonomy" id="1788"/>
    <lineage>
        <taxon>Bacteria</taxon>
        <taxon>Bacillati</taxon>
        <taxon>Actinomycetota</taxon>
        <taxon>Actinomycetes</taxon>
        <taxon>Mycobacteriales</taxon>
        <taxon>Mycobacteriaceae</taxon>
        <taxon>Mycolicibacter</taxon>
    </lineage>
</organism>
<protein>
    <submittedName>
        <fullName evidence="1">Uncharacterized protein</fullName>
    </submittedName>
</protein>